<dbReference type="PIRSF" id="PIRSF007747">
    <property type="entry name" value="Ribosyl_Ptfrase"/>
    <property type="match status" value="1"/>
</dbReference>
<dbReference type="InterPro" id="IPR033421">
    <property type="entry name" value="Rit1_DUSP-like"/>
</dbReference>
<protein>
    <submittedName>
        <fullName evidence="3">tRNA A64-2'-O-ribosyl phosphate transferase</fullName>
    </submittedName>
</protein>
<gene>
    <name evidence="3" type="ORF">AKO1_004117</name>
</gene>
<dbReference type="Gene3D" id="3.90.190.10">
    <property type="entry name" value="Protein tyrosine phosphatase superfamily"/>
    <property type="match status" value="1"/>
</dbReference>
<feature type="domain" description="Rit1 DUSP-like" evidence="1">
    <location>
        <begin position="363"/>
        <end position="466"/>
    </location>
</feature>
<dbReference type="PANTHER" id="PTHR31811:SF0">
    <property type="entry name" value="TRNA A64-2'-O-RIBOSYLPHOSPHATE TRANSFERASE"/>
    <property type="match status" value="1"/>
</dbReference>
<dbReference type="AlphaFoldDB" id="A0AAW2Z7Q0"/>
<dbReference type="PANTHER" id="PTHR31811">
    <property type="entry name" value="TRNA A64-2'-O-RIBOSYLPHOSPHATE TRANSFERASE"/>
    <property type="match status" value="1"/>
</dbReference>
<accession>A0AAW2Z7Q0</accession>
<dbReference type="EMBL" id="JAOPGA020001171">
    <property type="protein sequence ID" value="KAL0485837.1"/>
    <property type="molecule type" value="Genomic_DNA"/>
</dbReference>
<comment type="caution">
    <text evidence="3">The sequence shown here is derived from an EMBL/GenBank/DDBJ whole genome shotgun (WGS) entry which is preliminary data.</text>
</comment>
<dbReference type="GO" id="GO:0005737">
    <property type="term" value="C:cytoplasm"/>
    <property type="evidence" value="ECO:0007669"/>
    <property type="project" value="TreeGrafter"/>
</dbReference>
<evidence type="ECO:0000313" key="4">
    <source>
        <dbReference type="Proteomes" id="UP001431209"/>
    </source>
</evidence>
<keyword evidence="3" id="KW-0808">Transferase</keyword>
<dbReference type="SUPFAM" id="SSF52799">
    <property type="entry name" value="(Phosphotyrosine protein) phosphatases II"/>
    <property type="match status" value="1"/>
</dbReference>
<dbReference type="InterPro" id="IPR007306">
    <property type="entry name" value="Rit1"/>
</dbReference>
<dbReference type="Pfam" id="PF04179">
    <property type="entry name" value="Init_tRNA_PT"/>
    <property type="match status" value="1"/>
</dbReference>
<organism evidence="3 4">
    <name type="scientific">Acrasis kona</name>
    <dbReference type="NCBI Taxonomy" id="1008807"/>
    <lineage>
        <taxon>Eukaryota</taxon>
        <taxon>Discoba</taxon>
        <taxon>Heterolobosea</taxon>
        <taxon>Tetramitia</taxon>
        <taxon>Eutetramitia</taxon>
        <taxon>Acrasidae</taxon>
        <taxon>Acrasis</taxon>
    </lineage>
</organism>
<evidence type="ECO:0000313" key="3">
    <source>
        <dbReference type="EMBL" id="KAL0485837.1"/>
    </source>
</evidence>
<name>A0AAW2Z7Q0_9EUKA</name>
<feature type="domain" description="Rit1 N-terminal" evidence="2">
    <location>
        <begin position="24"/>
        <end position="282"/>
    </location>
</feature>
<evidence type="ECO:0000259" key="1">
    <source>
        <dbReference type="Pfam" id="PF04179"/>
    </source>
</evidence>
<reference evidence="3 4" key="1">
    <citation type="submission" date="2024-03" db="EMBL/GenBank/DDBJ databases">
        <title>The Acrasis kona genome and developmental transcriptomes reveal deep origins of eukaryotic multicellular pathways.</title>
        <authorList>
            <person name="Sheikh S."/>
            <person name="Fu C.-J."/>
            <person name="Brown M.W."/>
            <person name="Baldauf S.L."/>
        </authorList>
    </citation>
    <scope>NUCLEOTIDE SEQUENCE [LARGE SCALE GENOMIC DNA]</scope>
    <source>
        <strain evidence="3 4">ATCC MYA-3509</strain>
    </source>
</reference>
<dbReference type="InterPro" id="IPR029021">
    <property type="entry name" value="Prot-tyrosine_phosphatase-like"/>
</dbReference>
<proteinExistence type="predicted"/>
<keyword evidence="4" id="KW-1185">Reference proteome</keyword>
<dbReference type="GO" id="GO:0019988">
    <property type="term" value="P:charged-tRNA amino acid modification"/>
    <property type="evidence" value="ECO:0007669"/>
    <property type="project" value="InterPro"/>
</dbReference>
<dbReference type="InterPro" id="IPR033449">
    <property type="entry name" value="Rit1_N"/>
</dbReference>
<sequence length="476" mass="54152">MKSTMDNMILHPDIKFHKLSRKVEKQSVNVYARLKSIEFDSLFAKDVCNTFESLPVFANLRCGQWYLPKFDGTCYFKSTDGHTYNWRFPTTRLNLQVAIHSSANKGIIILDSTRKGKKFPDSFSKTIPIWSCVINMVVAKTRGQEHVWDTNLHLPVWIHPSEKDQITEKLNTWTDNLMKSGVDLSVLSKVMTKPLRCIWISQNSDLESLRIAFKSFSFTPLFLVSTSDPDYIVKSNSWHYIQGAGDDHQGWSLGLTPKLFWDNKDFLLEGELVCEERVRDVVREFGDSKINLYHSGSIAALQIYTDEFTKIANTNLFIGSNPNVCDYTSSFTKFGQLVGSNHVAIISCVDDDSDQIDSDTLLVAHIMDHKRRRDLIPKNLPRILSFIRNKLSNGYSVLILCKSGNNESIGVCCATLCAMFDDNTDGFVVTPKEVTKELVLKRFTFIQSFVNTAAPTQNTIKSISRFFTYKSRSKSS</sequence>
<evidence type="ECO:0000259" key="2">
    <source>
        <dbReference type="Pfam" id="PF17184"/>
    </source>
</evidence>
<dbReference type="Proteomes" id="UP001431209">
    <property type="component" value="Unassembled WGS sequence"/>
</dbReference>
<dbReference type="GO" id="GO:0043399">
    <property type="term" value="F:tRNA adenosine(64)-2'-O-ribosylphosphate transferase activity"/>
    <property type="evidence" value="ECO:0007669"/>
    <property type="project" value="InterPro"/>
</dbReference>
<dbReference type="Pfam" id="PF17184">
    <property type="entry name" value="Rit1_C"/>
    <property type="match status" value="1"/>
</dbReference>